<name>A0A432ZKJ4_9GAMM</name>
<accession>A0A432ZKJ4</accession>
<dbReference type="RefSeq" id="WP_126784028.1">
    <property type="nucleotide sequence ID" value="NZ_PIQF01000001.1"/>
</dbReference>
<sequence>MQTNNQTDKSRRWLLNTTLALTLLLVSVVNGWPVPAQAKLIEDLYSAEVKVSSQAGQQRQQAIKQAFDQVVIKLTGRSELVEHSAIKQAKSQVSDYLVQYGYQNTDQRLTLKATFDGRKLRELLADNELPYWGSRRPQLLLWIAREDEDGSRELISSGDESIFSQQLRFLTTQAGVPMQWPLLDLTDNMIISPTDVWGRFLQPIREASERYASDGIVVAKIASIENPEQPEKNWRLDWYVEIDSLRLSNEVYAESQDWLAEPFVTQVQQQLAQAYSVVRTEQQEIVTLPIIVQQLSDWRAVLELESFLKSIASVQSVRLQQYSVEQSEFVIEVRGNVDHLLQSIQLDGRLISQEIGPFVDPQQQQAATYKWDSE</sequence>
<dbReference type="Pfam" id="PF09839">
    <property type="entry name" value="DUF2066"/>
    <property type="match status" value="1"/>
</dbReference>
<dbReference type="AlphaFoldDB" id="A0A432ZKJ4"/>
<proteinExistence type="predicted"/>
<dbReference type="Proteomes" id="UP000287908">
    <property type="component" value="Unassembled WGS sequence"/>
</dbReference>
<organism evidence="1 2">
    <name type="scientific">Idiomarina seosinensis</name>
    <dbReference type="NCBI Taxonomy" id="281739"/>
    <lineage>
        <taxon>Bacteria</taxon>
        <taxon>Pseudomonadati</taxon>
        <taxon>Pseudomonadota</taxon>
        <taxon>Gammaproteobacteria</taxon>
        <taxon>Alteromonadales</taxon>
        <taxon>Idiomarinaceae</taxon>
        <taxon>Idiomarina</taxon>
    </lineage>
</organism>
<evidence type="ECO:0000313" key="2">
    <source>
        <dbReference type="Proteomes" id="UP000287908"/>
    </source>
</evidence>
<evidence type="ECO:0000313" key="1">
    <source>
        <dbReference type="EMBL" id="RUO77752.1"/>
    </source>
</evidence>
<gene>
    <name evidence="1" type="ORF">CWI81_04545</name>
</gene>
<dbReference type="InterPro" id="IPR018642">
    <property type="entry name" value="DUF2066"/>
</dbReference>
<dbReference type="InterPro" id="IPR006311">
    <property type="entry name" value="TAT_signal"/>
</dbReference>
<dbReference type="EMBL" id="PIQF01000001">
    <property type="protein sequence ID" value="RUO77752.1"/>
    <property type="molecule type" value="Genomic_DNA"/>
</dbReference>
<reference evidence="1 2" key="1">
    <citation type="journal article" date="2011" name="Front. Microbiol.">
        <title>Genomic signatures of strain selection and enhancement in Bacillus atrophaeus var. globigii, a historical biowarfare simulant.</title>
        <authorList>
            <person name="Gibbons H.S."/>
            <person name="Broomall S.M."/>
            <person name="McNew L.A."/>
            <person name="Daligault H."/>
            <person name="Chapman C."/>
            <person name="Bruce D."/>
            <person name="Karavis M."/>
            <person name="Krepps M."/>
            <person name="McGregor P.A."/>
            <person name="Hong C."/>
            <person name="Park K.H."/>
            <person name="Akmal A."/>
            <person name="Feldman A."/>
            <person name="Lin J.S."/>
            <person name="Chang W.E."/>
            <person name="Higgs B.W."/>
            <person name="Demirev P."/>
            <person name="Lindquist J."/>
            <person name="Liem A."/>
            <person name="Fochler E."/>
            <person name="Read T.D."/>
            <person name="Tapia R."/>
            <person name="Johnson S."/>
            <person name="Bishop-Lilly K.A."/>
            <person name="Detter C."/>
            <person name="Han C."/>
            <person name="Sozhamannan S."/>
            <person name="Rosenzweig C.N."/>
            <person name="Skowronski E.W."/>
        </authorList>
    </citation>
    <scope>NUCLEOTIDE SEQUENCE [LARGE SCALE GENOMIC DNA]</scope>
    <source>
        <strain evidence="1 2">CL-SP19</strain>
    </source>
</reference>
<protein>
    <submittedName>
        <fullName evidence="1">DUF2066 domain-containing protein</fullName>
    </submittedName>
</protein>
<dbReference type="OrthoDB" id="6195299at2"/>
<dbReference type="PROSITE" id="PS51318">
    <property type="entry name" value="TAT"/>
    <property type="match status" value="1"/>
</dbReference>
<keyword evidence="2" id="KW-1185">Reference proteome</keyword>
<comment type="caution">
    <text evidence="1">The sequence shown here is derived from an EMBL/GenBank/DDBJ whole genome shotgun (WGS) entry which is preliminary data.</text>
</comment>